<evidence type="ECO:0000313" key="1">
    <source>
        <dbReference type="EMBL" id="PWW43814.1"/>
    </source>
</evidence>
<dbReference type="AlphaFoldDB" id="A0A855YAT0"/>
<comment type="caution">
    <text evidence="1">The sequence shown here is derived from an EMBL/GenBank/DDBJ whole genome shotgun (WGS) entry which is preliminary data.</text>
</comment>
<organism evidence="1 2">
    <name type="scientific">Paenibacillus pabuli</name>
    <dbReference type="NCBI Taxonomy" id="1472"/>
    <lineage>
        <taxon>Bacteria</taxon>
        <taxon>Bacillati</taxon>
        <taxon>Bacillota</taxon>
        <taxon>Bacilli</taxon>
        <taxon>Bacillales</taxon>
        <taxon>Paenibacillaceae</taxon>
        <taxon>Paenibacillus</taxon>
    </lineage>
</organism>
<gene>
    <name evidence="1" type="ORF">DET56_10240</name>
</gene>
<dbReference type="EMBL" id="QGTZ01000002">
    <property type="protein sequence ID" value="PWW43814.1"/>
    <property type="molecule type" value="Genomic_DNA"/>
</dbReference>
<reference evidence="1 2" key="1">
    <citation type="submission" date="2018-05" db="EMBL/GenBank/DDBJ databases">
        <title>Freshwater and sediment microbial communities from various areas in North America, analyzing microbe dynamics in response to fracking.</title>
        <authorList>
            <person name="Lamendella R."/>
        </authorList>
    </citation>
    <scope>NUCLEOTIDE SEQUENCE [LARGE SCALE GENOMIC DNA]</scope>
    <source>
        <strain evidence="1 2">DB-3</strain>
    </source>
</reference>
<name>A0A855YAT0_9BACL</name>
<protein>
    <submittedName>
        <fullName evidence="1">Uncharacterized protein</fullName>
    </submittedName>
</protein>
<evidence type="ECO:0000313" key="2">
    <source>
        <dbReference type="Proteomes" id="UP000247078"/>
    </source>
</evidence>
<dbReference type="Proteomes" id="UP000247078">
    <property type="component" value="Unassembled WGS sequence"/>
</dbReference>
<sequence length="198" mass="22668">MFGNRDTKSPVAQPFVWVAEYLDGSHLSEFDYQTTEENDYYQILKKDLLRFGILGDGCSLYFEVYGGVFKILGQMLEMTYVTDEKTYLLTGQPMMYNDIITYKDAEFVFNPKVEGSGHNVITQYNFGYKAKFATDGVNFSFKAICQVPMNSIPRMELTIVASQDLKGRLHIKKNGRDFDIVDAPIKKNKGGSILWELR</sequence>
<accession>A0A855YAT0</accession>
<proteinExistence type="predicted"/>
<dbReference type="RefSeq" id="WP_109998322.1">
    <property type="nucleotide sequence ID" value="NZ_QGTZ01000002.1"/>
</dbReference>